<organism evidence="3 4">
    <name type="scientific">Solilutibacter silvestris</name>
    <dbReference type="NCBI Taxonomy" id="1645665"/>
    <lineage>
        <taxon>Bacteria</taxon>
        <taxon>Pseudomonadati</taxon>
        <taxon>Pseudomonadota</taxon>
        <taxon>Gammaproteobacteria</taxon>
        <taxon>Lysobacterales</taxon>
        <taxon>Lysobacteraceae</taxon>
        <taxon>Solilutibacter</taxon>
    </lineage>
</organism>
<dbReference type="RefSeq" id="WP_165782374.1">
    <property type="nucleotide sequence ID" value="NZ_NPZB01000001.1"/>
</dbReference>
<comment type="caution">
    <text evidence="3">The sequence shown here is derived from an EMBL/GenBank/DDBJ whole genome shotgun (WGS) entry which is preliminary data.</text>
</comment>
<dbReference type="GO" id="GO:0008236">
    <property type="term" value="F:serine-type peptidase activity"/>
    <property type="evidence" value="ECO:0007669"/>
    <property type="project" value="InterPro"/>
</dbReference>
<sequence length="364" mass="39567">MEMKRLFKPRRLAIGVVAVGALTAAVAVALAAHKPGDGPPQKDMVIDAAARNEAVEHAASLLQARYVYADKGATMAAELRKRLQAGRYDSITSAEAFASKLTDELSELSHDKHMEVRYFEVAVPETGNGEPSAEERQQELFEMRWMNGGVDSARRLPGNLGYIEIRSFARPQVATSRIAAAMGLLVETKGLIIDLRRCHGGDPDTVLQAASYLYDVPTHLNDIYERYTNTTEKRWTGDVTGPRYGAQRKLYLLTGSETISGCEDFAYALQANHRAVIVGETTAGAANGGSPQRLGAHFMMFVPTFRPTNAVTGKDWEGVGVVPNQAVSAKKALEVAQKDLLQALIPIEANPMAKEKLQGALEDL</sequence>
<keyword evidence="1" id="KW-0732">Signal</keyword>
<name>A0A2K1Q262_9GAMM</name>
<proteinExistence type="predicted"/>
<feature type="signal peptide" evidence="1">
    <location>
        <begin position="1"/>
        <end position="31"/>
    </location>
</feature>
<protein>
    <submittedName>
        <fullName evidence="3">Peptidase family S41</fullName>
    </submittedName>
</protein>
<evidence type="ECO:0000313" key="4">
    <source>
        <dbReference type="Proteomes" id="UP000236220"/>
    </source>
</evidence>
<evidence type="ECO:0000256" key="1">
    <source>
        <dbReference type="SAM" id="SignalP"/>
    </source>
</evidence>
<accession>A0A2K1Q262</accession>
<dbReference type="Gene3D" id="3.90.226.10">
    <property type="entry name" value="2-enoyl-CoA Hydratase, Chain A, domain 1"/>
    <property type="match status" value="1"/>
</dbReference>
<dbReference type="Gene3D" id="3.30.750.44">
    <property type="match status" value="1"/>
</dbReference>
<dbReference type="InterPro" id="IPR029045">
    <property type="entry name" value="ClpP/crotonase-like_dom_sf"/>
</dbReference>
<keyword evidence="4" id="KW-1185">Reference proteome</keyword>
<dbReference type="Pfam" id="PF03572">
    <property type="entry name" value="Peptidase_S41"/>
    <property type="match status" value="1"/>
</dbReference>
<dbReference type="PANTHER" id="PTHR11261:SF3">
    <property type="entry name" value="RETINOL-BINDING PROTEIN 3"/>
    <property type="match status" value="1"/>
</dbReference>
<dbReference type="SMART" id="SM00245">
    <property type="entry name" value="TSPc"/>
    <property type="match status" value="1"/>
</dbReference>
<feature type="domain" description="Tail specific protease" evidence="2">
    <location>
        <begin position="116"/>
        <end position="328"/>
    </location>
</feature>
<dbReference type="Proteomes" id="UP000236220">
    <property type="component" value="Unassembled WGS sequence"/>
</dbReference>
<feature type="chain" id="PRO_5014370629" evidence="1">
    <location>
        <begin position="32"/>
        <end position="364"/>
    </location>
</feature>
<evidence type="ECO:0000313" key="3">
    <source>
        <dbReference type="EMBL" id="PNS09148.1"/>
    </source>
</evidence>
<dbReference type="CDD" id="cd07563">
    <property type="entry name" value="Peptidase_S41_IRBP"/>
    <property type="match status" value="1"/>
</dbReference>
<reference evidence="3 4" key="1">
    <citation type="submission" date="2017-08" db="EMBL/GenBank/DDBJ databases">
        <title>Lysobacter sylvestris genome.</title>
        <authorList>
            <person name="Zhang D.-C."/>
            <person name="Albuquerque L."/>
            <person name="Franca L."/>
            <person name="Froufe H.J.C."/>
            <person name="Barroso C."/>
            <person name="Egas C."/>
            <person name="Da Costa M."/>
            <person name="Margesin R."/>
        </authorList>
    </citation>
    <scope>NUCLEOTIDE SEQUENCE [LARGE SCALE GENOMIC DNA]</scope>
    <source>
        <strain evidence="3 4">AM20-91</strain>
    </source>
</reference>
<dbReference type="GO" id="GO:0006508">
    <property type="term" value="P:proteolysis"/>
    <property type="evidence" value="ECO:0007669"/>
    <property type="project" value="InterPro"/>
</dbReference>
<dbReference type="EMBL" id="NPZB01000001">
    <property type="protein sequence ID" value="PNS09148.1"/>
    <property type="molecule type" value="Genomic_DNA"/>
</dbReference>
<gene>
    <name evidence="3" type="ORF">Lysil_0777</name>
</gene>
<dbReference type="Pfam" id="PF11918">
    <property type="entry name" value="Peptidase_S41_N"/>
    <property type="match status" value="1"/>
</dbReference>
<dbReference type="AlphaFoldDB" id="A0A2K1Q262"/>
<evidence type="ECO:0000259" key="2">
    <source>
        <dbReference type="SMART" id="SM00245"/>
    </source>
</evidence>
<dbReference type="SUPFAM" id="SSF52096">
    <property type="entry name" value="ClpP/crotonase"/>
    <property type="match status" value="1"/>
</dbReference>
<dbReference type="PANTHER" id="PTHR11261">
    <property type="entry name" value="INTERPHOTORECEPTOR RETINOID-BINDING PROTEIN"/>
    <property type="match status" value="1"/>
</dbReference>
<dbReference type="InterPro" id="IPR005151">
    <property type="entry name" value="Tail-specific_protease"/>
</dbReference>